<name>A0A6J6WUF8_9ZZZZ</name>
<dbReference type="Gene3D" id="3.40.50.720">
    <property type="entry name" value="NAD(P)-binding Rossmann-like Domain"/>
    <property type="match status" value="1"/>
</dbReference>
<gene>
    <name evidence="2" type="ORF">UFOPK2975_00327</name>
</gene>
<dbReference type="InterPro" id="IPR013445">
    <property type="entry name" value="CDP_4_6_deHydtase"/>
</dbReference>
<dbReference type="Gene3D" id="3.90.25.10">
    <property type="entry name" value="UDP-galactose 4-epimerase, domain 1"/>
    <property type="match status" value="1"/>
</dbReference>
<dbReference type="InterPro" id="IPR016040">
    <property type="entry name" value="NAD(P)-bd_dom"/>
</dbReference>
<reference evidence="2" key="1">
    <citation type="submission" date="2020-05" db="EMBL/GenBank/DDBJ databases">
        <authorList>
            <person name="Chiriac C."/>
            <person name="Salcher M."/>
            <person name="Ghai R."/>
            <person name="Kavagutti S V."/>
        </authorList>
    </citation>
    <scope>NUCLEOTIDE SEQUENCE</scope>
</reference>
<proteinExistence type="predicted"/>
<dbReference type="SUPFAM" id="SSF51735">
    <property type="entry name" value="NAD(P)-binding Rossmann-fold domains"/>
    <property type="match status" value="1"/>
</dbReference>
<dbReference type="AlphaFoldDB" id="A0A6J6WUF8"/>
<evidence type="ECO:0000313" key="2">
    <source>
        <dbReference type="EMBL" id="CAB4787749.1"/>
    </source>
</evidence>
<accession>A0A6J6WUF8</accession>
<feature type="domain" description="NAD(P)-binding" evidence="1">
    <location>
        <begin position="17"/>
        <end position="327"/>
    </location>
</feature>
<dbReference type="Pfam" id="PF16363">
    <property type="entry name" value="GDP_Man_Dehyd"/>
    <property type="match status" value="1"/>
</dbReference>
<sequence length="358" mass="39759">MENLVEALHSFRGRRVLITGNTGFKGSWLSLWLHQHGAQVFGYALPAEEGSHFTELHLERLIQHENGDVRDLTHLSRFVEVVQPEIVFHLAAQALVIASYEDPKATFDINVGGGTNILESVRLTKSVRALVFITSDKCYLNKEIIRGYVESDELGGHDPYSASKAAAELVFASYARSFFSDRPFFGAASARAGNVIGGGDWSANRIIPDCVRALIGGESIEVRNPHATRPWQHVLEPLSGYITLGSRLLKHGGGNMNSWNFGPPETAVHTVEDVTRTAISEWGSGEINVSEISGKLHEANLLQLNCAKATLELGWRPRWGFERTMHETIKWYRQFHEGIDTLTTSASQLLSYEMSDND</sequence>
<dbReference type="NCBIfam" id="TIGR02622">
    <property type="entry name" value="CDP_4_6_dhtase"/>
    <property type="match status" value="1"/>
</dbReference>
<evidence type="ECO:0000259" key="1">
    <source>
        <dbReference type="Pfam" id="PF16363"/>
    </source>
</evidence>
<dbReference type="EMBL" id="CAFAAG010000013">
    <property type="protein sequence ID" value="CAB4787749.1"/>
    <property type="molecule type" value="Genomic_DNA"/>
</dbReference>
<organism evidence="2">
    <name type="scientific">freshwater metagenome</name>
    <dbReference type="NCBI Taxonomy" id="449393"/>
    <lineage>
        <taxon>unclassified sequences</taxon>
        <taxon>metagenomes</taxon>
        <taxon>ecological metagenomes</taxon>
    </lineage>
</organism>
<dbReference type="PANTHER" id="PTHR43000">
    <property type="entry name" value="DTDP-D-GLUCOSE 4,6-DEHYDRATASE-RELATED"/>
    <property type="match status" value="1"/>
</dbReference>
<protein>
    <submittedName>
        <fullName evidence="2">Unannotated protein</fullName>
    </submittedName>
</protein>
<dbReference type="InterPro" id="IPR036291">
    <property type="entry name" value="NAD(P)-bd_dom_sf"/>
</dbReference>